<accession>A0AAD9IS49</accession>
<proteinExistence type="predicted"/>
<dbReference type="AlphaFoldDB" id="A0AAD9IS49"/>
<sequence length="304" mass="34887">MSIYPPDTYPNAQRGAMYYRLTTDKNELMKLRDHLDPNFDTHLAVVLTYHCIGVFENEKKLTFQVIFVFGKDTERGYRTILLMTMSYYYEVDKAANGLIGRSNLWKHFTLSNGQTKSFDITYLTEWEASLTVKCIIRRDADMTTFDGSEKNMTNGKQILAEWNPGNDACKFKLMAIIQQDAPMWVRFAVGVHKNKAKFARQFDFNRPPGKIYQRGWKCQAGCKGIITTFDHDITNDGTVYATLKEVDPGQTYVIDSELCADGQGPNYKMTFNFEANDDDSIATFELSRAFYDANKYDLVGYCIP</sequence>
<organism evidence="1 2">
    <name type="scientific">Paralvinella palmiformis</name>
    <dbReference type="NCBI Taxonomy" id="53620"/>
    <lineage>
        <taxon>Eukaryota</taxon>
        <taxon>Metazoa</taxon>
        <taxon>Spiralia</taxon>
        <taxon>Lophotrochozoa</taxon>
        <taxon>Annelida</taxon>
        <taxon>Polychaeta</taxon>
        <taxon>Sedentaria</taxon>
        <taxon>Canalipalpata</taxon>
        <taxon>Terebellida</taxon>
        <taxon>Terebelliformia</taxon>
        <taxon>Alvinellidae</taxon>
        <taxon>Paralvinella</taxon>
    </lineage>
</organism>
<gene>
    <name evidence="1" type="ORF">LSH36_1661g00039</name>
</gene>
<name>A0AAD9IS49_9ANNE</name>
<protein>
    <submittedName>
        <fullName evidence="1">Uncharacterized protein</fullName>
    </submittedName>
</protein>
<evidence type="ECO:0000313" key="2">
    <source>
        <dbReference type="Proteomes" id="UP001208570"/>
    </source>
</evidence>
<evidence type="ECO:0000313" key="1">
    <source>
        <dbReference type="EMBL" id="KAK2139656.1"/>
    </source>
</evidence>
<reference evidence="1" key="1">
    <citation type="journal article" date="2023" name="Mol. Biol. Evol.">
        <title>Third-Generation Sequencing Reveals the Adaptive Role of the Epigenome in Three Deep-Sea Polychaetes.</title>
        <authorList>
            <person name="Perez M."/>
            <person name="Aroh O."/>
            <person name="Sun Y."/>
            <person name="Lan Y."/>
            <person name="Juniper S.K."/>
            <person name="Young C.R."/>
            <person name="Angers B."/>
            <person name="Qian P.Y."/>
        </authorList>
    </citation>
    <scope>NUCLEOTIDE SEQUENCE</scope>
    <source>
        <strain evidence="1">P08H-3</strain>
    </source>
</reference>
<dbReference type="EMBL" id="JAODUP010001665">
    <property type="protein sequence ID" value="KAK2139656.1"/>
    <property type="molecule type" value="Genomic_DNA"/>
</dbReference>
<dbReference type="Proteomes" id="UP001208570">
    <property type="component" value="Unassembled WGS sequence"/>
</dbReference>
<keyword evidence="2" id="KW-1185">Reference proteome</keyword>
<comment type="caution">
    <text evidence="1">The sequence shown here is derived from an EMBL/GenBank/DDBJ whole genome shotgun (WGS) entry which is preliminary data.</text>
</comment>